<keyword evidence="2" id="KW-1185">Reference proteome</keyword>
<dbReference type="KEGG" id="ptm:GSPATT00039185001"/>
<sequence length="89" mass="10574">KEVSECDLNFTSTSSFNVCFNFKFWFSSIFNLLRCYFNTFTLQNKKLVSNNKNTQIKVILQIQQYEYQKQLSCKPSVLKSNNNMHLISR</sequence>
<accession>A0D1Y4</accession>
<reference evidence="1 2" key="1">
    <citation type="journal article" date="2006" name="Nature">
        <title>Global trends of whole-genome duplications revealed by the ciliate Paramecium tetraurelia.</title>
        <authorList>
            <consortium name="Genoscope"/>
            <person name="Aury J.-M."/>
            <person name="Jaillon O."/>
            <person name="Duret L."/>
            <person name="Noel B."/>
            <person name="Jubin C."/>
            <person name="Porcel B.M."/>
            <person name="Segurens B."/>
            <person name="Daubin V."/>
            <person name="Anthouard V."/>
            <person name="Aiach N."/>
            <person name="Arnaiz O."/>
            <person name="Billaut A."/>
            <person name="Beisson J."/>
            <person name="Blanc I."/>
            <person name="Bouhouche K."/>
            <person name="Camara F."/>
            <person name="Duharcourt S."/>
            <person name="Guigo R."/>
            <person name="Gogendeau D."/>
            <person name="Katinka M."/>
            <person name="Keller A.-M."/>
            <person name="Kissmehl R."/>
            <person name="Klotz C."/>
            <person name="Koll F."/>
            <person name="Le Moue A."/>
            <person name="Lepere C."/>
            <person name="Malinsky S."/>
            <person name="Nowacki M."/>
            <person name="Nowak J.K."/>
            <person name="Plattner H."/>
            <person name="Poulain J."/>
            <person name="Ruiz F."/>
            <person name="Serrano V."/>
            <person name="Zagulski M."/>
            <person name="Dessen P."/>
            <person name="Betermier M."/>
            <person name="Weissenbach J."/>
            <person name="Scarpelli C."/>
            <person name="Schachter V."/>
            <person name="Sperling L."/>
            <person name="Meyer E."/>
            <person name="Cohen J."/>
            <person name="Wincker P."/>
        </authorList>
    </citation>
    <scope>NUCLEOTIDE SEQUENCE [LARGE SCALE GENOMIC DNA]</scope>
    <source>
        <strain evidence="1 2">Stock d4-2</strain>
    </source>
</reference>
<evidence type="ECO:0000313" key="2">
    <source>
        <dbReference type="Proteomes" id="UP000000600"/>
    </source>
</evidence>
<dbReference type="EMBL" id="CT868256">
    <property type="protein sequence ID" value="CAK77051.1"/>
    <property type="molecule type" value="Genomic_DNA"/>
</dbReference>
<evidence type="ECO:0000313" key="1">
    <source>
        <dbReference type="EMBL" id="CAK77051.1"/>
    </source>
</evidence>
<gene>
    <name evidence="1" type="ORF">GSPATT00039185001</name>
</gene>
<dbReference type="GeneID" id="5030233"/>
<name>A0D1Y4_PARTE</name>
<dbReference type="Proteomes" id="UP000000600">
    <property type="component" value="Unassembled WGS sequence"/>
</dbReference>
<proteinExistence type="predicted"/>
<dbReference type="AlphaFoldDB" id="A0D1Y4"/>
<protein>
    <submittedName>
        <fullName evidence="1">Uncharacterized protein</fullName>
    </submittedName>
</protein>
<feature type="non-terminal residue" evidence="1">
    <location>
        <position position="1"/>
    </location>
</feature>
<dbReference type="RefSeq" id="XP_001444448.1">
    <property type="nucleotide sequence ID" value="XM_001444411.1"/>
</dbReference>
<dbReference type="InParanoid" id="A0D1Y4"/>
<organism evidence="1 2">
    <name type="scientific">Paramecium tetraurelia</name>
    <dbReference type="NCBI Taxonomy" id="5888"/>
    <lineage>
        <taxon>Eukaryota</taxon>
        <taxon>Sar</taxon>
        <taxon>Alveolata</taxon>
        <taxon>Ciliophora</taxon>
        <taxon>Intramacronucleata</taxon>
        <taxon>Oligohymenophorea</taxon>
        <taxon>Peniculida</taxon>
        <taxon>Parameciidae</taxon>
        <taxon>Paramecium</taxon>
    </lineage>
</organism>
<dbReference type="HOGENOM" id="CLU_2461551_0_0_1"/>